<evidence type="ECO:0000313" key="2">
    <source>
        <dbReference type="EMBL" id="GLQ69176.1"/>
    </source>
</evidence>
<feature type="region of interest" description="Disordered" evidence="1">
    <location>
        <begin position="50"/>
        <end position="76"/>
    </location>
</feature>
<proteinExistence type="predicted"/>
<feature type="compositionally biased region" description="Polar residues" evidence="1">
    <location>
        <begin position="51"/>
        <end position="63"/>
    </location>
</feature>
<protein>
    <submittedName>
        <fullName evidence="2">Uncharacterized protein</fullName>
    </submittedName>
</protein>
<keyword evidence="3" id="KW-1185">Reference proteome</keyword>
<feature type="compositionally biased region" description="Basic and acidic residues" evidence="1">
    <location>
        <begin position="140"/>
        <end position="157"/>
    </location>
</feature>
<name>A0ABQ5X032_9PROT</name>
<dbReference type="EMBL" id="BSNW01000016">
    <property type="protein sequence ID" value="GLQ69176.1"/>
    <property type="molecule type" value="Genomic_DNA"/>
</dbReference>
<gene>
    <name evidence="2" type="ORF">GCM10007866_16270</name>
</gene>
<organism evidence="2 3">
    <name type="scientific">Gluconobacter albidus</name>
    <dbReference type="NCBI Taxonomy" id="318683"/>
    <lineage>
        <taxon>Bacteria</taxon>
        <taxon>Pseudomonadati</taxon>
        <taxon>Pseudomonadota</taxon>
        <taxon>Alphaproteobacteria</taxon>
        <taxon>Acetobacterales</taxon>
        <taxon>Acetobacteraceae</taxon>
        <taxon>Gluconobacter</taxon>
    </lineage>
</organism>
<evidence type="ECO:0000256" key="1">
    <source>
        <dbReference type="SAM" id="MobiDB-lite"/>
    </source>
</evidence>
<dbReference type="Proteomes" id="UP001156672">
    <property type="component" value="Unassembled WGS sequence"/>
</dbReference>
<evidence type="ECO:0000313" key="3">
    <source>
        <dbReference type="Proteomes" id="UP001156672"/>
    </source>
</evidence>
<comment type="caution">
    <text evidence="2">The sequence shown here is derived from an EMBL/GenBank/DDBJ whole genome shotgun (WGS) entry which is preliminary data.</text>
</comment>
<reference evidence="3" key="1">
    <citation type="journal article" date="2019" name="Int. J. Syst. Evol. Microbiol.">
        <title>The Global Catalogue of Microorganisms (GCM) 10K type strain sequencing project: providing services to taxonomists for standard genome sequencing and annotation.</title>
        <authorList>
            <consortium name="The Broad Institute Genomics Platform"/>
            <consortium name="The Broad Institute Genome Sequencing Center for Infectious Disease"/>
            <person name="Wu L."/>
            <person name="Ma J."/>
        </authorList>
    </citation>
    <scope>NUCLEOTIDE SEQUENCE [LARGE SCALE GENOMIC DNA]</scope>
    <source>
        <strain evidence="3">NBRC 3250</strain>
    </source>
</reference>
<dbReference type="RefSeq" id="WP_145995614.1">
    <property type="nucleotide sequence ID" value="NZ_BEWL01000006.1"/>
</dbReference>
<feature type="region of interest" description="Disordered" evidence="1">
    <location>
        <begin position="120"/>
        <end position="157"/>
    </location>
</feature>
<accession>A0ABQ5X032</accession>
<sequence>MGDETNRLILAELRTLNARLDRIVPGIEGIVRPFMWQTGRQAIEQLIAVQTKPTSPHQRTQQQEDPERGTPKLSTHCRGTQVDRVYSRLRHLVRRALRVRSDQEFGSEQAEFVGKQFYEQTSNSSNVMENKIGDSVAADPRNDATPDTSEKGVWDDV</sequence>